<dbReference type="Gene3D" id="3.30.420.10">
    <property type="entry name" value="Ribonuclease H-like superfamily/Ribonuclease H"/>
    <property type="match status" value="1"/>
</dbReference>
<evidence type="ECO:0000313" key="3">
    <source>
        <dbReference type="Proteomes" id="UP000740883"/>
    </source>
</evidence>
<proteinExistence type="predicted"/>
<dbReference type="EMBL" id="SBJO01000559">
    <property type="protein sequence ID" value="KAF9760632.1"/>
    <property type="molecule type" value="Genomic_DNA"/>
</dbReference>
<gene>
    <name evidence="2" type="ORF">NGRA_3077</name>
</gene>
<dbReference type="OrthoDB" id="2195270at2759"/>
<reference evidence="2 3" key="1">
    <citation type="journal article" date="2020" name="Genome Biol. Evol.">
        <title>Comparative genomics of strictly vertically transmitted, feminizing microsporidia endosymbionts of amphipod crustaceans.</title>
        <authorList>
            <person name="Cormier A."/>
            <person name="Chebbi M.A."/>
            <person name="Giraud I."/>
            <person name="Wattier R."/>
            <person name="Teixeira M."/>
            <person name="Gilbert C."/>
            <person name="Rigaud T."/>
            <person name="Cordaux R."/>
        </authorList>
    </citation>
    <scope>NUCLEOTIDE SEQUENCE [LARGE SCALE GENOMIC DNA]</scope>
    <source>
        <strain evidence="2 3">Ou3-Ou53</strain>
    </source>
</reference>
<dbReference type="InterPro" id="IPR036397">
    <property type="entry name" value="RNaseH_sf"/>
</dbReference>
<organism evidence="2 3">
    <name type="scientific">Nosema granulosis</name>
    <dbReference type="NCBI Taxonomy" id="83296"/>
    <lineage>
        <taxon>Eukaryota</taxon>
        <taxon>Fungi</taxon>
        <taxon>Fungi incertae sedis</taxon>
        <taxon>Microsporidia</taxon>
        <taxon>Nosematidae</taxon>
        <taxon>Nosema</taxon>
    </lineage>
</organism>
<evidence type="ECO:0000259" key="1">
    <source>
        <dbReference type="Pfam" id="PF13358"/>
    </source>
</evidence>
<protein>
    <recommendedName>
        <fullName evidence="1">Tc1-like transposase DDE domain-containing protein</fullName>
    </recommendedName>
</protein>
<name>A0A9P6GYP7_9MICR</name>
<keyword evidence="3" id="KW-1185">Reference proteome</keyword>
<dbReference type="Pfam" id="PF13358">
    <property type="entry name" value="DDE_3"/>
    <property type="match status" value="1"/>
</dbReference>
<evidence type="ECO:0000313" key="2">
    <source>
        <dbReference type="EMBL" id="KAF9760632.1"/>
    </source>
</evidence>
<dbReference type="InterPro" id="IPR038717">
    <property type="entry name" value="Tc1-like_DDE_dom"/>
</dbReference>
<sequence>MCRILPRLIPTCPILKNTNVSLLCAIQVDGILASKAKVGRVKTVETADFINNELQQLGPHERKYIVMDNASIHKTSRSLEPIDLKNYILMFLLLYSPQVTPIEKDLSSSKARVRQGRDLQQLQYLLI</sequence>
<feature type="domain" description="Tc1-like transposase DDE" evidence="1">
    <location>
        <begin position="17"/>
        <end position="122"/>
    </location>
</feature>
<dbReference type="AlphaFoldDB" id="A0A9P6GYP7"/>
<comment type="caution">
    <text evidence="2">The sequence shown here is derived from an EMBL/GenBank/DDBJ whole genome shotgun (WGS) entry which is preliminary data.</text>
</comment>
<dbReference type="Proteomes" id="UP000740883">
    <property type="component" value="Unassembled WGS sequence"/>
</dbReference>
<dbReference type="GO" id="GO:0003676">
    <property type="term" value="F:nucleic acid binding"/>
    <property type="evidence" value="ECO:0007669"/>
    <property type="project" value="InterPro"/>
</dbReference>
<accession>A0A9P6GYP7</accession>